<proteinExistence type="predicted"/>
<dbReference type="InterPro" id="IPR011642">
    <property type="entry name" value="Gate_dom"/>
</dbReference>
<feature type="transmembrane region" description="Helical" evidence="1">
    <location>
        <begin position="92"/>
        <end position="114"/>
    </location>
</feature>
<feature type="transmembrane region" description="Helical" evidence="1">
    <location>
        <begin position="12"/>
        <end position="33"/>
    </location>
</feature>
<gene>
    <name evidence="3" type="ORF">EAL2_c08990</name>
</gene>
<evidence type="ECO:0000313" key="3">
    <source>
        <dbReference type="EMBL" id="AHM56199.1"/>
    </source>
</evidence>
<keyword evidence="1" id="KW-1133">Transmembrane helix</keyword>
<dbReference type="KEGG" id="eac:EAL2_c08990"/>
<keyword evidence="1" id="KW-0472">Membrane</keyword>
<dbReference type="Pfam" id="PF07670">
    <property type="entry name" value="Gate"/>
    <property type="match status" value="1"/>
</dbReference>
<evidence type="ECO:0000259" key="2">
    <source>
        <dbReference type="Pfam" id="PF07670"/>
    </source>
</evidence>
<dbReference type="Proteomes" id="UP000019591">
    <property type="component" value="Chromosome"/>
</dbReference>
<feature type="transmembrane region" description="Helical" evidence="1">
    <location>
        <begin position="120"/>
        <end position="141"/>
    </location>
</feature>
<dbReference type="HOGENOM" id="CLU_1682808_0_0_9"/>
<keyword evidence="1" id="KW-0812">Transmembrane</keyword>
<dbReference type="EMBL" id="CP007452">
    <property type="protein sequence ID" value="AHM56199.1"/>
    <property type="molecule type" value="Genomic_DNA"/>
</dbReference>
<dbReference type="OrthoDB" id="9779080at2"/>
<name>W8T372_PEPAC</name>
<reference evidence="3 4" key="1">
    <citation type="journal article" date="2014" name="Genome Announc.">
        <title>Complete Genome Sequence of Amino Acid-Utilizing Eubacterium acidaminophilum al-2 (DSM 3953).</title>
        <authorList>
            <person name="Poehlein A."/>
            <person name="Andreesen J.R."/>
            <person name="Daniel R."/>
        </authorList>
    </citation>
    <scope>NUCLEOTIDE SEQUENCE [LARGE SCALE GENOMIC DNA]</scope>
    <source>
        <strain evidence="3 4">DSM 3953</strain>
    </source>
</reference>
<dbReference type="AlphaFoldDB" id="W8T372"/>
<feature type="domain" description="Nucleoside transporter/FeoB GTPase Gate" evidence="2">
    <location>
        <begin position="17"/>
        <end position="107"/>
    </location>
</feature>
<evidence type="ECO:0000256" key="1">
    <source>
        <dbReference type="SAM" id="Phobius"/>
    </source>
</evidence>
<protein>
    <submittedName>
        <fullName evidence="3">Fe2+ transport system protein B</fullName>
    </submittedName>
</protein>
<dbReference type="PATRIC" id="fig|1286171.3.peg.851"/>
<dbReference type="eggNOG" id="COG3366">
    <property type="taxonomic scope" value="Bacteria"/>
</dbReference>
<accession>W8T372</accession>
<feature type="transmembrane region" description="Helical" evidence="1">
    <location>
        <begin position="59"/>
        <end position="80"/>
    </location>
</feature>
<dbReference type="RefSeq" id="WP_025435218.1">
    <property type="nucleotide sequence ID" value="NZ_CP007452.1"/>
</dbReference>
<evidence type="ECO:0000313" key="4">
    <source>
        <dbReference type="Proteomes" id="UP000019591"/>
    </source>
</evidence>
<dbReference type="STRING" id="1286171.EAL2_c08990"/>
<organism evidence="3 4">
    <name type="scientific">Peptoclostridium acidaminophilum DSM 3953</name>
    <dbReference type="NCBI Taxonomy" id="1286171"/>
    <lineage>
        <taxon>Bacteria</taxon>
        <taxon>Bacillati</taxon>
        <taxon>Bacillota</taxon>
        <taxon>Clostridia</taxon>
        <taxon>Peptostreptococcales</taxon>
        <taxon>Peptoclostridiaceae</taxon>
        <taxon>Peptoclostridium</taxon>
    </lineage>
</organism>
<sequence length="149" mass="16200">MVEIAKEAVFGSLNTIFKIAVIVIPLMVAMQLLKDYKILDRFADALKPVTGFFGMSKQASFPLLIGLVFGISYGAGAIVQSSRDGSLTRRDITLVVLFLVNCHAVIEDTLVFVAVGANGFILLGSRLVAAVVLTYAMSKWLDRTDPQFK</sequence>
<keyword evidence="4" id="KW-1185">Reference proteome</keyword>